<dbReference type="PANTHER" id="PTHR43610">
    <property type="entry name" value="BLL6696 PROTEIN"/>
    <property type="match status" value="1"/>
</dbReference>
<accession>A0A4R8IIH9</accession>
<dbReference type="Gene3D" id="3.40.630.30">
    <property type="match status" value="1"/>
</dbReference>
<sequence length="172" mass="20076">MNIQPTLENENVKLVPLTQNDFEELFEVASDPLVWEQHPNKDRYKREVFENFFKGAMESGGAFKIIDKKSNEIAGSTRFYDYNAEDNSILIGYTFYGTKFWGSKLNPQVKKLMMDYIFQFVDKVNFHVGKDNIRSQKAMEKLGAKKVDEVNVAYFGEPEKLNVVFEIKKENY</sequence>
<proteinExistence type="predicted"/>
<organism evidence="2 3">
    <name type="scientific">Epilithonimonas xixisoli</name>
    <dbReference type="NCBI Taxonomy" id="1476462"/>
    <lineage>
        <taxon>Bacteria</taxon>
        <taxon>Pseudomonadati</taxon>
        <taxon>Bacteroidota</taxon>
        <taxon>Flavobacteriia</taxon>
        <taxon>Flavobacteriales</taxon>
        <taxon>Weeksellaceae</taxon>
        <taxon>Chryseobacterium group</taxon>
        <taxon>Epilithonimonas</taxon>
    </lineage>
</organism>
<dbReference type="PROSITE" id="PS51186">
    <property type="entry name" value="GNAT"/>
    <property type="match status" value="1"/>
</dbReference>
<feature type="domain" description="N-acetyltransferase" evidence="1">
    <location>
        <begin position="12"/>
        <end position="170"/>
    </location>
</feature>
<reference evidence="2 3" key="1">
    <citation type="submission" date="2019-03" db="EMBL/GenBank/DDBJ databases">
        <title>Genomic Encyclopedia of Type Strains, Phase III (KMG-III): the genomes of soil and plant-associated and newly described type strains.</title>
        <authorList>
            <person name="Whitman W."/>
        </authorList>
    </citation>
    <scope>NUCLEOTIDE SEQUENCE [LARGE SCALE GENOMIC DNA]</scope>
    <source>
        <strain evidence="2 3">CGMCC 1.12802</strain>
    </source>
</reference>
<evidence type="ECO:0000313" key="3">
    <source>
        <dbReference type="Proteomes" id="UP000295313"/>
    </source>
</evidence>
<protein>
    <submittedName>
        <fullName evidence="2">RimJ/RimL family protein N-acetyltransferase</fullName>
    </submittedName>
</protein>
<dbReference type="PANTHER" id="PTHR43610:SF1">
    <property type="entry name" value="N-ACETYLTRANSFERASE DOMAIN-CONTAINING PROTEIN"/>
    <property type="match status" value="1"/>
</dbReference>
<name>A0A4R8IIH9_9FLAO</name>
<dbReference type="RefSeq" id="WP_133943005.1">
    <property type="nucleotide sequence ID" value="NZ_SOEO01000001.1"/>
</dbReference>
<dbReference type="OrthoDB" id="9795199at2"/>
<dbReference type="AlphaFoldDB" id="A0A4R8IIH9"/>
<keyword evidence="3" id="KW-1185">Reference proteome</keyword>
<comment type="caution">
    <text evidence="2">The sequence shown here is derived from an EMBL/GenBank/DDBJ whole genome shotgun (WGS) entry which is preliminary data.</text>
</comment>
<dbReference type="Proteomes" id="UP000295313">
    <property type="component" value="Unassembled WGS sequence"/>
</dbReference>
<dbReference type="Pfam" id="PF13302">
    <property type="entry name" value="Acetyltransf_3"/>
    <property type="match status" value="1"/>
</dbReference>
<dbReference type="InterPro" id="IPR016181">
    <property type="entry name" value="Acyl_CoA_acyltransferase"/>
</dbReference>
<evidence type="ECO:0000259" key="1">
    <source>
        <dbReference type="PROSITE" id="PS51186"/>
    </source>
</evidence>
<dbReference type="EMBL" id="SOEO01000001">
    <property type="protein sequence ID" value="TDX86389.1"/>
    <property type="molecule type" value="Genomic_DNA"/>
</dbReference>
<dbReference type="SUPFAM" id="SSF55729">
    <property type="entry name" value="Acyl-CoA N-acyltransferases (Nat)"/>
    <property type="match status" value="1"/>
</dbReference>
<gene>
    <name evidence="2" type="ORF">B0I22_0512</name>
</gene>
<keyword evidence="2" id="KW-0808">Transferase</keyword>
<dbReference type="GO" id="GO:0016747">
    <property type="term" value="F:acyltransferase activity, transferring groups other than amino-acyl groups"/>
    <property type="evidence" value="ECO:0007669"/>
    <property type="project" value="InterPro"/>
</dbReference>
<evidence type="ECO:0000313" key="2">
    <source>
        <dbReference type="EMBL" id="TDX86389.1"/>
    </source>
</evidence>
<dbReference type="InterPro" id="IPR000182">
    <property type="entry name" value="GNAT_dom"/>
</dbReference>